<gene>
    <name evidence="2" type="ORF">AAE3_LOCUS11368</name>
</gene>
<evidence type="ECO:0000313" key="2">
    <source>
        <dbReference type="EMBL" id="CAA7269097.1"/>
    </source>
</evidence>
<dbReference type="SUPFAM" id="SSF56112">
    <property type="entry name" value="Protein kinase-like (PK-like)"/>
    <property type="match status" value="1"/>
</dbReference>
<dbReference type="InterPro" id="IPR040976">
    <property type="entry name" value="Pkinase_fungal"/>
</dbReference>
<comment type="caution">
    <text evidence="2">The sequence shown here is derived from an EMBL/GenBank/DDBJ whole genome shotgun (WGS) entry which is preliminary data.</text>
</comment>
<reference evidence="2 3" key="1">
    <citation type="submission" date="2020-01" db="EMBL/GenBank/DDBJ databases">
        <authorList>
            <person name="Gupta K D."/>
        </authorList>
    </citation>
    <scope>NUCLEOTIDE SEQUENCE [LARGE SCALE GENOMIC DNA]</scope>
</reference>
<feature type="domain" description="Fungal-type protein kinase" evidence="1">
    <location>
        <begin position="65"/>
        <end position="222"/>
    </location>
</feature>
<dbReference type="PANTHER" id="PTHR38248:SF2">
    <property type="entry name" value="FUNK1 11"/>
    <property type="match status" value="1"/>
</dbReference>
<dbReference type="InterPro" id="IPR011009">
    <property type="entry name" value="Kinase-like_dom_sf"/>
</dbReference>
<dbReference type="AlphaFoldDB" id="A0A8S0WRP6"/>
<dbReference type="Proteomes" id="UP000467700">
    <property type="component" value="Unassembled WGS sequence"/>
</dbReference>
<keyword evidence="3" id="KW-1185">Reference proteome</keyword>
<organism evidence="2 3">
    <name type="scientific">Cyclocybe aegerita</name>
    <name type="common">Black poplar mushroom</name>
    <name type="synonym">Agrocybe aegerita</name>
    <dbReference type="NCBI Taxonomy" id="1973307"/>
    <lineage>
        <taxon>Eukaryota</taxon>
        <taxon>Fungi</taxon>
        <taxon>Dikarya</taxon>
        <taxon>Basidiomycota</taxon>
        <taxon>Agaricomycotina</taxon>
        <taxon>Agaricomycetes</taxon>
        <taxon>Agaricomycetidae</taxon>
        <taxon>Agaricales</taxon>
        <taxon>Agaricineae</taxon>
        <taxon>Bolbitiaceae</taxon>
        <taxon>Cyclocybe</taxon>
    </lineage>
</organism>
<dbReference type="EMBL" id="CACVBS010000074">
    <property type="protein sequence ID" value="CAA7269097.1"/>
    <property type="molecule type" value="Genomic_DNA"/>
</dbReference>
<dbReference type="OrthoDB" id="2747778at2759"/>
<protein>
    <recommendedName>
        <fullName evidence="1">Fungal-type protein kinase domain-containing protein</fullName>
    </recommendedName>
</protein>
<evidence type="ECO:0000259" key="1">
    <source>
        <dbReference type="Pfam" id="PF17667"/>
    </source>
</evidence>
<name>A0A8S0WRP6_CYCAE</name>
<accession>A0A8S0WRP6</accession>
<dbReference type="Pfam" id="PF17667">
    <property type="entry name" value="Pkinase_fungal"/>
    <property type="match status" value="1"/>
</dbReference>
<proteinExistence type="predicted"/>
<dbReference type="PANTHER" id="PTHR38248">
    <property type="entry name" value="FUNK1 6"/>
    <property type="match status" value="1"/>
</dbReference>
<sequence length="393" mass="45123">MLPSKTNQHQRSTPSVDTSFTLSLDLSTFPINFMDTYRLAASAIGMKKELHAADVPDSRTSKVTAGCDDAGQHHELQPHICTRATWRYGPPVSLEPRAYHRFLQGVVDIHLSKFSNPRQLIMAIADTFDAHRQLLVLCGILHRNVNDNNVMLDETGRGILNDWDMAKGSRASEGAVFPQDDLALNSYRTGMWYFLSARLLKNPLKIHSVQDDLESFFFLVLYYSIRYIPNDQGIQELKELHAELFEECRWRSAIGQYVGGQGKFFMITEGYHSLSVDFMDHKPLQKWLRSALRCIARFYWYCIDVERKHFEEHKDEALPVPRVLVPPLPATILLHNHEYFSSLFKTALEAPGWASTRTYLGDELDQYVRTRGSRRMSTAVPPRICGPPKRRFC</sequence>
<evidence type="ECO:0000313" key="3">
    <source>
        <dbReference type="Proteomes" id="UP000467700"/>
    </source>
</evidence>